<organism evidence="2 3">
    <name type="scientific">Saccharophagus degradans (strain 2-40 / ATCC 43961 / DSM 17024)</name>
    <dbReference type="NCBI Taxonomy" id="203122"/>
    <lineage>
        <taxon>Bacteria</taxon>
        <taxon>Pseudomonadati</taxon>
        <taxon>Pseudomonadota</taxon>
        <taxon>Gammaproteobacteria</taxon>
        <taxon>Cellvibrionales</taxon>
        <taxon>Cellvibrionaceae</taxon>
        <taxon>Saccharophagus</taxon>
    </lineage>
</organism>
<dbReference type="AlphaFoldDB" id="Q21ED7"/>
<dbReference type="GeneID" id="98615296"/>
<accession>Q21ED7</accession>
<feature type="region of interest" description="Disordered" evidence="1">
    <location>
        <begin position="188"/>
        <end position="222"/>
    </location>
</feature>
<keyword evidence="3" id="KW-1185">Reference proteome</keyword>
<proteinExistence type="predicted"/>
<evidence type="ECO:0000313" key="2">
    <source>
        <dbReference type="EMBL" id="ABD82942.1"/>
    </source>
</evidence>
<dbReference type="Proteomes" id="UP000001947">
    <property type="component" value="Chromosome"/>
</dbReference>
<dbReference type="RefSeq" id="WP_011470157.1">
    <property type="nucleotide sequence ID" value="NC_007912.1"/>
</dbReference>
<dbReference type="InterPro" id="IPR025968">
    <property type="entry name" value="YwqJ_deaminase"/>
</dbReference>
<dbReference type="EMBL" id="CP000282">
    <property type="protein sequence ID" value="ABD82942.1"/>
    <property type="molecule type" value="Genomic_DNA"/>
</dbReference>
<name>Q21ED7_SACD2</name>
<protein>
    <submittedName>
        <fullName evidence="2">Uncharacterized protein</fullName>
    </submittedName>
</protein>
<sequence length="394" mass="42575">MFHALKERADVNRSVLFNYGDTPQSRIDGLNADLAKIGVMVDEKIDSAQKLIAQAEQGKKIFDALVNDPLIRNLIFDFLDSLYQSISYRESRTFKARIVFEIGIEVLLILATAGIGNIARRTAQTARATTNAIKATKTAQRIGPFTKHALDLMADLGKVLHKPIRVEEIKPIKKLEIPDFGKLSKSELDGVGGSKATVKAPESRPSPSTVREGGGFPNRLTSGLTDDAASIISSSTKGQLRKQAALSRAGVDELDIVSKNYTNLPGSAKNFPGVRRLDDQFFVIDDQAAYIRQVEKLYADSGNTFNSVTRSRILEHIGDGTKQFPTQAGIPGLHAEIQSVNNVIHQVPAGFDLSRINVSTIKLAPGPGQGLPFPACSNCGGILSNSVNILTGVK</sequence>
<dbReference type="HOGENOM" id="CLU_699981_0_0_6"/>
<dbReference type="OrthoDB" id="7056038at2"/>
<dbReference type="Pfam" id="PF14431">
    <property type="entry name" value="YwqJ-deaminase"/>
    <property type="match status" value="1"/>
</dbReference>
<dbReference type="KEGG" id="sde:Sde_3687"/>
<evidence type="ECO:0000256" key="1">
    <source>
        <dbReference type="SAM" id="MobiDB-lite"/>
    </source>
</evidence>
<dbReference type="STRING" id="203122.Sde_3687"/>
<evidence type="ECO:0000313" key="3">
    <source>
        <dbReference type="Proteomes" id="UP000001947"/>
    </source>
</evidence>
<gene>
    <name evidence="2" type="ordered locus">Sde_3687</name>
</gene>
<dbReference type="eggNOG" id="COG3209">
    <property type="taxonomic scope" value="Bacteria"/>
</dbReference>
<reference evidence="2 3" key="1">
    <citation type="journal article" date="2008" name="PLoS Genet.">
        <title>Complete genome sequence of the complex carbohydrate-degrading marine bacterium, Saccharophagus degradans strain 2-40 T.</title>
        <authorList>
            <person name="Weiner R.M."/>
            <person name="Taylor L.E.II."/>
            <person name="Henrissat B."/>
            <person name="Hauser L."/>
            <person name="Land M."/>
            <person name="Coutinho P.M."/>
            <person name="Rancurel C."/>
            <person name="Saunders E.H."/>
            <person name="Longmire A.G."/>
            <person name="Zhang H."/>
            <person name="Bayer E.A."/>
            <person name="Gilbert H.J."/>
            <person name="Larimer F."/>
            <person name="Zhulin I.B."/>
            <person name="Ekborg N.A."/>
            <person name="Lamed R."/>
            <person name="Richardson P.M."/>
            <person name="Borovok I."/>
            <person name="Hutcheson S."/>
        </authorList>
    </citation>
    <scope>NUCLEOTIDE SEQUENCE [LARGE SCALE GENOMIC DNA]</scope>
    <source>
        <strain evidence="3">2-40 / ATCC 43961 / DSM 17024</strain>
    </source>
</reference>